<dbReference type="Proteomes" id="UP000269221">
    <property type="component" value="Unassembled WGS sequence"/>
</dbReference>
<evidence type="ECO:0000313" key="1">
    <source>
        <dbReference type="EMBL" id="RMB90318.1"/>
    </source>
</evidence>
<dbReference type="AlphaFoldDB" id="A0A3M0IPM1"/>
<protein>
    <submittedName>
        <fullName evidence="1">Uncharacterized protein</fullName>
    </submittedName>
</protein>
<organism evidence="1 2">
    <name type="scientific">Hirundo rustica rustica</name>
    <dbReference type="NCBI Taxonomy" id="333673"/>
    <lineage>
        <taxon>Eukaryota</taxon>
        <taxon>Metazoa</taxon>
        <taxon>Chordata</taxon>
        <taxon>Craniata</taxon>
        <taxon>Vertebrata</taxon>
        <taxon>Euteleostomi</taxon>
        <taxon>Archelosauria</taxon>
        <taxon>Archosauria</taxon>
        <taxon>Dinosauria</taxon>
        <taxon>Saurischia</taxon>
        <taxon>Theropoda</taxon>
        <taxon>Coelurosauria</taxon>
        <taxon>Aves</taxon>
        <taxon>Neognathae</taxon>
        <taxon>Neoaves</taxon>
        <taxon>Telluraves</taxon>
        <taxon>Australaves</taxon>
        <taxon>Passeriformes</taxon>
        <taxon>Sylvioidea</taxon>
        <taxon>Hirundinidae</taxon>
        <taxon>Hirundo</taxon>
    </lineage>
</organism>
<accession>A0A3M0IPM1</accession>
<comment type="caution">
    <text evidence="1">The sequence shown here is derived from an EMBL/GenBank/DDBJ whole genome shotgun (WGS) entry which is preliminary data.</text>
</comment>
<gene>
    <name evidence="1" type="ORF">DUI87_33204</name>
</gene>
<dbReference type="EMBL" id="QRBI01000251">
    <property type="protein sequence ID" value="RMB90318.1"/>
    <property type="molecule type" value="Genomic_DNA"/>
</dbReference>
<name>A0A3M0IPM1_HIRRU</name>
<sequence length="98" mass="10893">MGSHGRQHAIINIIDIIDIIDIPSLISKTTLGRPWRDSGGPGEILVALGMFWWPLGMFWWPWRDSGGPGDVLVAPGDVLVALEMFWRGSRALKDKTEP</sequence>
<reference evidence="1 2" key="1">
    <citation type="submission" date="2018-07" db="EMBL/GenBank/DDBJ databases">
        <title>A high quality draft genome assembly of the barn swallow (H. rustica rustica).</title>
        <authorList>
            <person name="Formenti G."/>
            <person name="Chiara M."/>
            <person name="Poveda L."/>
            <person name="Francoijs K.-J."/>
            <person name="Bonisoli-Alquati A."/>
            <person name="Canova L."/>
            <person name="Gianfranceschi L."/>
            <person name="Horner D.S."/>
            <person name="Saino N."/>
        </authorList>
    </citation>
    <scope>NUCLEOTIDE SEQUENCE [LARGE SCALE GENOMIC DNA]</scope>
    <source>
        <strain evidence="1">Chelidonia</strain>
        <tissue evidence="1">Blood</tissue>
    </source>
</reference>
<proteinExistence type="predicted"/>
<evidence type="ECO:0000313" key="2">
    <source>
        <dbReference type="Proteomes" id="UP000269221"/>
    </source>
</evidence>
<keyword evidence="2" id="KW-1185">Reference proteome</keyword>